<keyword evidence="12" id="KW-1185">Reference proteome</keyword>
<sequence>MQGVSKRSVGQTVKQARARSASTDAQASSSSSSKSNIKAAMLIHRAPLLTPTPSAFDQAYHQYSSSLRLALSNPIPTEFYFKKGSLTERRFSRAQWQREKAVFGEKLAGKQPDVGELPAEDEVKLNVRESEEDVSDVSSESAKKLERKGDGNLYLLVKNKESGKWSLPAGGLQGGEALHEAASRTVATQVGQEMDLWLVTRKPVGLIEEGSGQTFIFKCHILAGAPSPTSSSSFSDYAWLTKEEIRRALGGEEVDAGAAYGLDAETSEKPQSVWRQVEALLS</sequence>
<dbReference type="EMBL" id="JABELV010000011">
    <property type="protein sequence ID" value="KAG7571122.1"/>
    <property type="molecule type" value="Genomic_DNA"/>
</dbReference>
<evidence type="ECO:0000259" key="10">
    <source>
        <dbReference type="Pfam" id="PF11788"/>
    </source>
</evidence>
<evidence type="ECO:0000259" key="9">
    <source>
        <dbReference type="Pfam" id="PF00293"/>
    </source>
</evidence>
<evidence type="ECO:0000256" key="1">
    <source>
        <dbReference type="ARBA" id="ARBA00004173"/>
    </source>
</evidence>
<feature type="domain" description="Large ribosomal subunit protein mL46 N-terminal" evidence="10">
    <location>
        <begin position="36"/>
        <end position="129"/>
    </location>
</feature>
<comment type="similarity">
    <text evidence="2">Belongs to the mitochondrion-specific ribosomal protein mL46 family.</text>
</comment>
<dbReference type="InterPro" id="IPR015797">
    <property type="entry name" value="NUDIX_hydrolase-like_dom_sf"/>
</dbReference>
<dbReference type="Gene3D" id="3.90.79.10">
    <property type="entry name" value="Nucleoside Triphosphate Pyrophosphohydrolase"/>
    <property type="match status" value="1"/>
</dbReference>
<dbReference type="Pfam" id="PF00293">
    <property type="entry name" value="NUDIX"/>
    <property type="match status" value="1"/>
</dbReference>
<reference evidence="11" key="1">
    <citation type="submission" date="2020-04" db="EMBL/GenBank/DDBJ databases">
        <title>Analysis of mating type loci in Filobasidium floriforme.</title>
        <authorList>
            <person name="Nowrousian M."/>
        </authorList>
    </citation>
    <scope>NUCLEOTIDE SEQUENCE</scope>
    <source>
        <strain evidence="11">CBS 6242</strain>
    </source>
</reference>
<feature type="compositionally biased region" description="Low complexity" evidence="8">
    <location>
        <begin position="18"/>
        <end position="35"/>
    </location>
</feature>
<keyword evidence="3" id="KW-0809">Transit peptide</keyword>
<dbReference type="PANTHER" id="PTHR13124">
    <property type="entry name" value="39S RIBOSOMAL PROTEIN L46, MITOCHONDRIAL PRECURSOR-RELATED"/>
    <property type="match status" value="1"/>
</dbReference>
<evidence type="ECO:0000313" key="12">
    <source>
        <dbReference type="Proteomes" id="UP000812966"/>
    </source>
</evidence>
<dbReference type="Proteomes" id="UP000812966">
    <property type="component" value="Unassembled WGS sequence"/>
</dbReference>
<feature type="domain" description="Nudix hydrolase" evidence="9">
    <location>
        <begin position="152"/>
        <end position="247"/>
    </location>
</feature>
<dbReference type="SUPFAM" id="SSF55811">
    <property type="entry name" value="Nudix"/>
    <property type="match status" value="1"/>
</dbReference>
<keyword evidence="6" id="KW-0687">Ribonucleoprotein</keyword>
<dbReference type="AlphaFoldDB" id="A0A8K0NTB0"/>
<dbReference type="GO" id="GO:0005762">
    <property type="term" value="C:mitochondrial large ribosomal subunit"/>
    <property type="evidence" value="ECO:0007669"/>
    <property type="project" value="TreeGrafter"/>
</dbReference>
<accession>A0A8K0NTB0</accession>
<dbReference type="InterPro" id="IPR040008">
    <property type="entry name" value="Ribosomal_mL46"/>
</dbReference>
<proteinExistence type="inferred from homology"/>
<dbReference type="PANTHER" id="PTHR13124:SF12">
    <property type="entry name" value="LARGE RIBOSOMAL SUBUNIT PROTEIN ML46"/>
    <property type="match status" value="1"/>
</dbReference>
<keyword evidence="5" id="KW-0496">Mitochondrion</keyword>
<evidence type="ECO:0000256" key="8">
    <source>
        <dbReference type="SAM" id="MobiDB-lite"/>
    </source>
</evidence>
<dbReference type="InterPro" id="IPR033650">
    <property type="entry name" value="Ribosomal_mL46_NUDIX"/>
</dbReference>
<dbReference type="InterPro" id="IPR021757">
    <property type="entry name" value="Ribosomal_mL46_N"/>
</dbReference>
<evidence type="ECO:0000256" key="5">
    <source>
        <dbReference type="ARBA" id="ARBA00023128"/>
    </source>
</evidence>
<keyword evidence="4" id="KW-0689">Ribosomal protein</keyword>
<evidence type="ECO:0000256" key="6">
    <source>
        <dbReference type="ARBA" id="ARBA00023274"/>
    </source>
</evidence>
<dbReference type="CDD" id="cd04661">
    <property type="entry name" value="NUDIX_MRP_L46"/>
    <property type="match status" value="1"/>
</dbReference>
<dbReference type="GO" id="GO:0003735">
    <property type="term" value="F:structural constituent of ribosome"/>
    <property type="evidence" value="ECO:0007669"/>
    <property type="project" value="InterPro"/>
</dbReference>
<gene>
    <name evidence="11" type="ORF">FFLO_00947</name>
</gene>
<evidence type="ECO:0000313" key="11">
    <source>
        <dbReference type="EMBL" id="KAG7571122.1"/>
    </source>
</evidence>
<dbReference type="InterPro" id="IPR000086">
    <property type="entry name" value="NUDIX_hydrolase_dom"/>
</dbReference>
<dbReference type="Pfam" id="PF11788">
    <property type="entry name" value="MRP-L46"/>
    <property type="match status" value="1"/>
</dbReference>
<evidence type="ECO:0000256" key="3">
    <source>
        <dbReference type="ARBA" id="ARBA00022946"/>
    </source>
</evidence>
<protein>
    <recommendedName>
        <fullName evidence="7">Large ribosomal subunit protein mL46</fullName>
    </recommendedName>
</protein>
<comment type="subcellular location">
    <subcellularLocation>
        <location evidence="1">Mitochondrion</location>
    </subcellularLocation>
</comment>
<organism evidence="11 12">
    <name type="scientific">Filobasidium floriforme</name>
    <dbReference type="NCBI Taxonomy" id="5210"/>
    <lineage>
        <taxon>Eukaryota</taxon>
        <taxon>Fungi</taxon>
        <taxon>Dikarya</taxon>
        <taxon>Basidiomycota</taxon>
        <taxon>Agaricomycotina</taxon>
        <taxon>Tremellomycetes</taxon>
        <taxon>Filobasidiales</taxon>
        <taxon>Filobasidiaceae</taxon>
        <taxon>Filobasidium</taxon>
    </lineage>
</organism>
<name>A0A8K0NTB0_9TREE</name>
<evidence type="ECO:0000256" key="7">
    <source>
        <dbReference type="ARBA" id="ARBA00035190"/>
    </source>
</evidence>
<comment type="caution">
    <text evidence="11">The sequence shown here is derived from an EMBL/GenBank/DDBJ whole genome shotgun (WGS) entry which is preliminary data.</text>
</comment>
<evidence type="ECO:0000256" key="2">
    <source>
        <dbReference type="ARBA" id="ARBA00009070"/>
    </source>
</evidence>
<evidence type="ECO:0000256" key="4">
    <source>
        <dbReference type="ARBA" id="ARBA00022980"/>
    </source>
</evidence>
<feature type="region of interest" description="Disordered" evidence="8">
    <location>
        <begin position="1"/>
        <end position="35"/>
    </location>
</feature>